<dbReference type="PANTHER" id="PTHR10183:SF423">
    <property type="entry name" value="LEUCINE-RICH REPEAT PROTEIN (LRRP)"/>
    <property type="match status" value="1"/>
</dbReference>
<dbReference type="InterPro" id="IPR001300">
    <property type="entry name" value="Peptidase_C2_calpain_cat"/>
</dbReference>
<comment type="caution">
    <text evidence="5">The sequence shown here is derived from an EMBL/GenBank/DDBJ whole genome shotgun (WGS) entry which is preliminary data.</text>
</comment>
<dbReference type="SMART" id="SM00230">
    <property type="entry name" value="CysPc"/>
    <property type="match status" value="1"/>
</dbReference>
<comment type="caution">
    <text evidence="2">Lacks conserved residue(s) required for the propagation of feature annotation.</text>
</comment>
<evidence type="ECO:0000256" key="3">
    <source>
        <dbReference type="SAM" id="MobiDB-lite"/>
    </source>
</evidence>
<dbReference type="GO" id="GO:0004198">
    <property type="term" value="F:calcium-dependent cysteine-type endopeptidase activity"/>
    <property type="evidence" value="ECO:0007669"/>
    <property type="project" value="InterPro"/>
</dbReference>
<dbReference type="OrthoDB" id="424753at2759"/>
<protein>
    <submittedName>
        <fullName evidence="5">Calpain-like protein</fullName>
    </submittedName>
</protein>
<dbReference type="SUPFAM" id="SSF101601">
    <property type="entry name" value="Smp-1-like"/>
    <property type="match status" value="1"/>
</dbReference>
<keyword evidence="6" id="KW-1185">Reference proteome</keyword>
<gene>
    <name evidence="5" type="ORF">Tco025E_01251</name>
</gene>
<dbReference type="InterPro" id="IPR038765">
    <property type="entry name" value="Papain-like_cys_pep_sf"/>
</dbReference>
<feature type="compositionally biased region" description="Basic and acidic residues" evidence="3">
    <location>
        <begin position="55"/>
        <end position="70"/>
    </location>
</feature>
<dbReference type="SUPFAM" id="SSF54001">
    <property type="entry name" value="Cysteine proteinases"/>
    <property type="match status" value="1"/>
</dbReference>
<dbReference type="GeneID" id="40314862"/>
<dbReference type="Pfam" id="PF09149">
    <property type="entry name" value="DUF1935"/>
    <property type="match status" value="1"/>
</dbReference>
<feature type="region of interest" description="Disordered" evidence="3">
    <location>
        <begin position="55"/>
        <end position="74"/>
    </location>
</feature>
<evidence type="ECO:0000256" key="2">
    <source>
        <dbReference type="PROSITE-ProRule" id="PRU00239"/>
    </source>
</evidence>
<feature type="domain" description="Calpain catalytic" evidence="4">
    <location>
        <begin position="254"/>
        <end position="584"/>
    </location>
</feature>
<name>A0A422Q8X7_9TRYP</name>
<proteinExistence type="predicted"/>
<evidence type="ECO:0000313" key="6">
    <source>
        <dbReference type="Proteomes" id="UP000284403"/>
    </source>
</evidence>
<dbReference type="InterPro" id="IPR022684">
    <property type="entry name" value="Calpain_cysteine_protease"/>
</dbReference>
<dbReference type="PRINTS" id="PR00704">
    <property type="entry name" value="CALPAIN"/>
</dbReference>
<dbReference type="PANTHER" id="PTHR10183">
    <property type="entry name" value="CALPAIN"/>
    <property type="match status" value="1"/>
</dbReference>
<organism evidence="5 6">
    <name type="scientific">Trypanosoma conorhini</name>
    <dbReference type="NCBI Taxonomy" id="83891"/>
    <lineage>
        <taxon>Eukaryota</taxon>
        <taxon>Discoba</taxon>
        <taxon>Euglenozoa</taxon>
        <taxon>Kinetoplastea</taxon>
        <taxon>Metakinetoplastina</taxon>
        <taxon>Trypanosomatida</taxon>
        <taxon>Trypanosomatidae</taxon>
        <taxon>Trypanosoma</taxon>
    </lineage>
</organism>
<dbReference type="Gene3D" id="3.90.70.10">
    <property type="entry name" value="Cysteine proteinases"/>
    <property type="match status" value="1"/>
</dbReference>
<dbReference type="PROSITE" id="PS50203">
    <property type="entry name" value="CALPAIN_CAT"/>
    <property type="match status" value="1"/>
</dbReference>
<dbReference type="RefSeq" id="XP_029231596.1">
    <property type="nucleotide sequence ID" value="XM_029368189.1"/>
</dbReference>
<accession>A0A422Q8X7</accession>
<dbReference type="InterPro" id="IPR013780">
    <property type="entry name" value="Glyco_hydro_b"/>
</dbReference>
<evidence type="ECO:0000313" key="5">
    <source>
        <dbReference type="EMBL" id="RNF26390.1"/>
    </source>
</evidence>
<dbReference type="CDD" id="cd00044">
    <property type="entry name" value="CysPc"/>
    <property type="match status" value="1"/>
</dbReference>
<dbReference type="AlphaFoldDB" id="A0A422Q8X7"/>
<feature type="active site" evidence="1">
    <location>
        <position position="521"/>
    </location>
</feature>
<dbReference type="Pfam" id="PF00648">
    <property type="entry name" value="Peptidase_C2"/>
    <property type="match status" value="1"/>
</dbReference>
<dbReference type="Gene3D" id="2.60.40.1180">
    <property type="entry name" value="Golgi alpha-mannosidase II"/>
    <property type="match status" value="1"/>
</dbReference>
<dbReference type="InterPro" id="IPR015232">
    <property type="entry name" value="DUF1935"/>
</dbReference>
<reference evidence="5 6" key="1">
    <citation type="journal article" date="2018" name="BMC Genomics">
        <title>Genomic comparison of Trypanosoma conorhini and Trypanosoma rangeli to Trypanosoma cruzi strains of high and low virulence.</title>
        <authorList>
            <person name="Bradwell K.R."/>
            <person name="Koparde V.N."/>
            <person name="Matveyev A.V."/>
            <person name="Serrano M.G."/>
            <person name="Alves J.M."/>
            <person name="Parikh H."/>
            <person name="Huang B."/>
            <person name="Lee V."/>
            <person name="Espinosa-Alvarez O."/>
            <person name="Ortiz P.A."/>
            <person name="Costa-Martins A.G."/>
            <person name="Teixeira M.M."/>
            <person name="Buck G.A."/>
        </authorList>
    </citation>
    <scope>NUCLEOTIDE SEQUENCE [LARGE SCALE GENOMIC DNA]</scope>
    <source>
        <strain evidence="5 6">025E</strain>
    </source>
</reference>
<dbReference type="InterPro" id="IPR036310">
    <property type="entry name" value="Smp-1-like_sf"/>
</dbReference>
<dbReference type="GO" id="GO:0006508">
    <property type="term" value="P:proteolysis"/>
    <property type="evidence" value="ECO:0007669"/>
    <property type="project" value="InterPro"/>
</dbReference>
<feature type="active site" evidence="1">
    <location>
        <position position="498"/>
    </location>
</feature>
<evidence type="ECO:0000256" key="1">
    <source>
        <dbReference type="PIRSR" id="PIRSR622684-1"/>
    </source>
</evidence>
<sequence>MSLSVAMDSSYLMPFPTDLQPMEEDELRAVAVATPLPDLLPRSFDEIQRMRRMRKDAESGKKYVPPRHDLPPPYVNDDECDEFEDATISTALENLSWLTPSQKYHLKGPGVEGDVSSMFDNGMLYKIIVDDGSWYLYNDTEKYEMHVRFRFGAKSELQPGERVDIFVKSNKELEACLIVYPQETLRLISGKVNGFKCMAKAVPLSDEKRAELFSDANNEALGTLSRMANELNVDGVNALEEGEVLQHCIAHEVPYVDCGFPPCNDSLYRQDVDKYKVRLLPWVRPDAFIPGEQLKEVRLFRRVILPSHVTQGEIGDSYLVSAMAALAESKDRVHDVFRHPVSAAHGKAERALGAYWVTLNYNGWWCPVLIDDYLPGYRGGPEFARCAIDLRRMWVGLLEKAYAKIHRSYSNIASGDPLEPLQDFTGFPITRFDLLWEEALKGDEVLFKRMILYDKKDFITMLYTPRNDASDGQFANESTSNAPTDLENRYKQMGLQLHCGYTVLRVRYFEDFDLRLVQMRNAWGTGEEWTGSWGKNDKRWEKYPSVKAVCFPDGAKVTELDRTFWMEWRDVLTTFVGGGVCHVKRNWYDYRIRGEFNDGHPTVCLEINVADPVDAYLVLSQEDERDGDGLEYAAMLISVTRHGGKNEKMDCTSTVDVEESDRQLSFNFARDVALRYTFEPQGNPYFVFPRIHDNFISQPYVLGLLMDTYAGNGIRVEFKAIDRDCKVFQNMPSFSVKGMTRDVSAEYQIRTPRQPMECMGAELKDERLKEFGIYEA</sequence>
<dbReference type="Proteomes" id="UP000284403">
    <property type="component" value="Unassembled WGS sequence"/>
</dbReference>
<evidence type="ECO:0000259" key="4">
    <source>
        <dbReference type="PROSITE" id="PS50203"/>
    </source>
</evidence>
<dbReference type="EMBL" id="MKKU01000044">
    <property type="protein sequence ID" value="RNF26390.1"/>
    <property type="molecule type" value="Genomic_DNA"/>
</dbReference>